<reference evidence="1" key="1">
    <citation type="submission" date="2018-02" db="EMBL/GenBank/DDBJ databases">
        <title>Rhizophora mucronata_Transcriptome.</title>
        <authorList>
            <person name="Meera S.P."/>
            <person name="Sreeshan A."/>
            <person name="Augustine A."/>
        </authorList>
    </citation>
    <scope>NUCLEOTIDE SEQUENCE</scope>
    <source>
        <tissue evidence="1">Leaf</tissue>
    </source>
</reference>
<accession>A0A2P2QP29</accession>
<protein>
    <submittedName>
        <fullName evidence="1">Uncharacterized protein</fullName>
    </submittedName>
</protein>
<dbReference type="AlphaFoldDB" id="A0A2P2QP29"/>
<dbReference type="EMBL" id="GGEC01088298">
    <property type="protein sequence ID" value="MBX68782.1"/>
    <property type="molecule type" value="Transcribed_RNA"/>
</dbReference>
<organism evidence="1">
    <name type="scientific">Rhizophora mucronata</name>
    <name type="common">Asiatic mangrove</name>
    <dbReference type="NCBI Taxonomy" id="61149"/>
    <lineage>
        <taxon>Eukaryota</taxon>
        <taxon>Viridiplantae</taxon>
        <taxon>Streptophyta</taxon>
        <taxon>Embryophyta</taxon>
        <taxon>Tracheophyta</taxon>
        <taxon>Spermatophyta</taxon>
        <taxon>Magnoliopsida</taxon>
        <taxon>eudicotyledons</taxon>
        <taxon>Gunneridae</taxon>
        <taxon>Pentapetalae</taxon>
        <taxon>rosids</taxon>
        <taxon>fabids</taxon>
        <taxon>Malpighiales</taxon>
        <taxon>Rhizophoraceae</taxon>
        <taxon>Rhizophora</taxon>
    </lineage>
</organism>
<proteinExistence type="predicted"/>
<sequence length="62" mass="7459">MGIFEYPVKRMGNAKTASLSRREKKQTKRQKAELKDFKQRLCSIVTPFSWFLVFFFNQHLVF</sequence>
<evidence type="ECO:0000313" key="1">
    <source>
        <dbReference type="EMBL" id="MBX68782.1"/>
    </source>
</evidence>
<name>A0A2P2QP29_RHIMU</name>